<name>A0A645BFI9_9ZZZZ</name>
<evidence type="ECO:0000313" key="2">
    <source>
        <dbReference type="EMBL" id="MPM64210.1"/>
    </source>
</evidence>
<protein>
    <submittedName>
        <fullName evidence="2">Uncharacterized protein</fullName>
    </submittedName>
</protein>
<sequence length="125" mass="13318">MFDEDGLQQLGCLDRHVLDRLPADRRLPPGGVGRRDGADPVVPHLGVPGDRGVGDHRVAGGSHAAERDGPAQLVQVARVVPQCGRGGLCGLQQWACYERRVEVRRVIHGPEAPGSVAWVAPMPPS</sequence>
<reference evidence="2" key="1">
    <citation type="submission" date="2019-08" db="EMBL/GenBank/DDBJ databases">
        <authorList>
            <person name="Kucharzyk K."/>
            <person name="Murdoch R.W."/>
            <person name="Higgins S."/>
            <person name="Loffler F."/>
        </authorList>
    </citation>
    <scope>NUCLEOTIDE SEQUENCE</scope>
</reference>
<gene>
    <name evidence="2" type="ORF">SDC9_111096</name>
</gene>
<feature type="compositionally biased region" description="Basic and acidic residues" evidence="1">
    <location>
        <begin position="52"/>
        <end position="69"/>
    </location>
</feature>
<dbReference type="EMBL" id="VSSQ01019826">
    <property type="protein sequence ID" value="MPM64210.1"/>
    <property type="molecule type" value="Genomic_DNA"/>
</dbReference>
<feature type="compositionally biased region" description="Basic and acidic residues" evidence="1">
    <location>
        <begin position="23"/>
        <end position="38"/>
    </location>
</feature>
<comment type="caution">
    <text evidence="2">The sequence shown here is derived from an EMBL/GenBank/DDBJ whole genome shotgun (WGS) entry which is preliminary data.</text>
</comment>
<organism evidence="2">
    <name type="scientific">bioreactor metagenome</name>
    <dbReference type="NCBI Taxonomy" id="1076179"/>
    <lineage>
        <taxon>unclassified sequences</taxon>
        <taxon>metagenomes</taxon>
        <taxon>ecological metagenomes</taxon>
    </lineage>
</organism>
<dbReference type="AlphaFoldDB" id="A0A645BFI9"/>
<feature type="region of interest" description="Disordered" evidence="1">
    <location>
        <begin position="23"/>
        <end position="69"/>
    </location>
</feature>
<evidence type="ECO:0000256" key="1">
    <source>
        <dbReference type="SAM" id="MobiDB-lite"/>
    </source>
</evidence>
<accession>A0A645BFI9</accession>
<proteinExistence type="predicted"/>